<accession>A0A0A8XVV3</accession>
<sequence>MVGKIWGLQKNYSYMNRELKRGLTACMEHGSMHARTEIKGS</sequence>
<dbReference type="AlphaFoldDB" id="A0A0A8XVV3"/>
<protein>
    <submittedName>
        <fullName evidence="1">Uncharacterized protein</fullName>
    </submittedName>
</protein>
<proteinExistence type="predicted"/>
<organism evidence="1">
    <name type="scientific">Arundo donax</name>
    <name type="common">Giant reed</name>
    <name type="synonym">Donax arundinaceus</name>
    <dbReference type="NCBI Taxonomy" id="35708"/>
    <lineage>
        <taxon>Eukaryota</taxon>
        <taxon>Viridiplantae</taxon>
        <taxon>Streptophyta</taxon>
        <taxon>Embryophyta</taxon>
        <taxon>Tracheophyta</taxon>
        <taxon>Spermatophyta</taxon>
        <taxon>Magnoliopsida</taxon>
        <taxon>Liliopsida</taxon>
        <taxon>Poales</taxon>
        <taxon>Poaceae</taxon>
        <taxon>PACMAD clade</taxon>
        <taxon>Arundinoideae</taxon>
        <taxon>Arundineae</taxon>
        <taxon>Arundo</taxon>
    </lineage>
</organism>
<reference evidence="1" key="1">
    <citation type="submission" date="2014-09" db="EMBL/GenBank/DDBJ databases">
        <authorList>
            <person name="Magalhaes I.L.F."/>
            <person name="Oliveira U."/>
            <person name="Santos F.R."/>
            <person name="Vidigal T.H.D.A."/>
            <person name="Brescovit A.D."/>
            <person name="Santos A.J."/>
        </authorList>
    </citation>
    <scope>NUCLEOTIDE SEQUENCE</scope>
    <source>
        <tissue evidence="1">Shoot tissue taken approximately 20 cm above the soil surface</tissue>
    </source>
</reference>
<evidence type="ECO:0000313" key="1">
    <source>
        <dbReference type="EMBL" id="JAD15842.1"/>
    </source>
</evidence>
<name>A0A0A8XVV3_ARUDO</name>
<dbReference type="EMBL" id="GBRH01282053">
    <property type="protein sequence ID" value="JAD15842.1"/>
    <property type="molecule type" value="Transcribed_RNA"/>
</dbReference>
<reference evidence="1" key="2">
    <citation type="journal article" date="2015" name="Data Brief">
        <title>Shoot transcriptome of the giant reed, Arundo donax.</title>
        <authorList>
            <person name="Barrero R.A."/>
            <person name="Guerrero F.D."/>
            <person name="Moolhuijzen P."/>
            <person name="Goolsby J.A."/>
            <person name="Tidwell J."/>
            <person name="Bellgard S.E."/>
            <person name="Bellgard M.I."/>
        </authorList>
    </citation>
    <scope>NUCLEOTIDE SEQUENCE</scope>
    <source>
        <tissue evidence="1">Shoot tissue taken approximately 20 cm above the soil surface</tissue>
    </source>
</reference>